<evidence type="ECO:0000259" key="2">
    <source>
        <dbReference type="Pfam" id="PF01979"/>
    </source>
</evidence>
<dbReference type="AlphaFoldDB" id="A0A841UAV0"/>
<dbReference type="PANTHER" id="PTHR43135">
    <property type="entry name" value="ALPHA-D-RIBOSE 1-METHYLPHOSPHONATE 5-TRIPHOSPHATE DIPHOSPHATASE"/>
    <property type="match status" value="1"/>
</dbReference>
<dbReference type="InterPro" id="IPR051781">
    <property type="entry name" value="Metallo-dep_Hydrolase"/>
</dbReference>
<protein>
    <submittedName>
        <fullName evidence="3">Amidohydrolase family protein</fullName>
    </submittedName>
</protein>
<accession>A0A841UAV0</accession>
<dbReference type="Proteomes" id="UP000553776">
    <property type="component" value="Unassembled WGS sequence"/>
</dbReference>
<evidence type="ECO:0000313" key="3">
    <source>
        <dbReference type="EMBL" id="MBB6695274.1"/>
    </source>
</evidence>
<reference evidence="3 4" key="1">
    <citation type="submission" date="2020-08" db="EMBL/GenBank/DDBJ databases">
        <title>Cohnella phylogeny.</title>
        <authorList>
            <person name="Dunlap C."/>
        </authorList>
    </citation>
    <scope>NUCLEOTIDE SEQUENCE [LARGE SCALE GENOMIC DNA]</scope>
    <source>
        <strain evidence="3 4">DSM 25239</strain>
    </source>
</reference>
<gene>
    <name evidence="3" type="ORF">H7B90_28150</name>
</gene>
<dbReference type="InterPro" id="IPR011059">
    <property type="entry name" value="Metal-dep_hydrolase_composite"/>
</dbReference>
<dbReference type="InterPro" id="IPR032466">
    <property type="entry name" value="Metal_Hydrolase"/>
</dbReference>
<name>A0A841UAV0_9BACL</name>
<dbReference type="InterPro" id="IPR006680">
    <property type="entry name" value="Amidohydro-rel"/>
</dbReference>
<feature type="compositionally biased region" description="Low complexity" evidence="1">
    <location>
        <begin position="11"/>
        <end position="20"/>
    </location>
</feature>
<evidence type="ECO:0000313" key="4">
    <source>
        <dbReference type="Proteomes" id="UP000553776"/>
    </source>
</evidence>
<sequence>MADNVRRDAAEASSGTAEATDATDAIDAIDAIDATDATDVADVTNATGAAFNHIFVAGIPGRRFDIRIADGRFTSIAESASPPDRPGEDLWISPGVIDLHTHLAWTDFHHADQAKRSPGEIEALQVQAFEATLRAGVTTARDAGGLSASTARRIREAYGQPLKVAASGESLGGADAGQGTGHLERRVKEIADGGASWIKIFATGGLGSPPDKVLEPLFSREELFSIVRAAHANHRRVLVHAWGGAALDWAIEAGADSVEHGIYMTGDQAGRLAQAGISFVPTAAIYRIAAEPDGALALDGPFRERAARAADAHPAAIRHARREGVRIGFGTDFATPALHGRNLEELDVLIDCGLTREEAWRSATEHGADILGYGDRLGRIEAGYTADAILFNADPYRARNAEELRGSIVSVLTGEL</sequence>
<feature type="region of interest" description="Disordered" evidence="1">
    <location>
        <begin position="1"/>
        <end position="20"/>
    </location>
</feature>
<evidence type="ECO:0000256" key="1">
    <source>
        <dbReference type="SAM" id="MobiDB-lite"/>
    </source>
</evidence>
<dbReference type="SUPFAM" id="SSF51556">
    <property type="entry name" value="Metallo-dependent hydrolases"/>
    <property type="match status" value="1"/>
</dbReference>
<keyword evidence="3" id="KW-0378">Hydrolase</keyword>
<proteinExistence type="predicted"/>
<dbReference type="SUPFAM" id="SSF51338">
    <property type="entry name" value="Composite domain of metallo-dependent hydrolases"/>
    <property type="match status" value="1"/>
</dbReference>
<dbReference type="PANTHER" id="PTHR43135:SF3">
    <property type="entry name" value="ALPHA-D-RIBOSE 1-METHYLPHOSPHONATE 5-TRIPHOSPHATE DIPHOSPHATASE"/>
    <property type="match status" value="1"/>
</dbReference>
<organism evidence="3 4">
    <name type="scientific">Cohnella xylanilytica</name>
    <dbReference type="NCBI Taxonomy" id="557555"/>
    <lineage>
        <taxon>Bacteria</taxon>
        <taxon>Bacillati</taxon>
        <taxon>Bacillota</taxon>
        <taxon>Bacilli</taxon>
        <taxon>Bacillales</taxon>
        <taxon>Paenibacillaceae</taxon>
        <taxon>Cohnella</taxon>
    </lineage>
</organism>
<dbReference type="Pfam" id="PF01979">
    <property type="entry name" value="Amidohydro_1"/>
    <property type="match status" value="1"/>
</dbReference>
<dbReference type="EMBL" id="JACJVR010000120">
    <property type="protein sequence ID" value="MBB6695274.1"/>
    <property type="molecule type" value="Genomic_DNA"/>
</dbReference>
<comment type="caution">
    <text evidence="3">The sequence shown here is derived from an EMBL/GenBank/DDBJ whole genome shotgun (WGS) entry which is preliminary data.</text>
</comment>
<feature type="compositionally biased region" description="Basic and acidic residues" evidence="1">
    <location>
        <begin position="1"/>
        <end position="10"/>
    </location>
</feature>
<feature type="domain" description="Amidohydrolase-related" evidence="2">
    <location>
        <begin position="92"/>
        <end position="397"/>
    </location>
</feature>
<dbReference type="Gene3D" id="3.20.20.140">
    <property type="entry name" value="Metal-dependent hydrolases"/>
    <property type="match status" value="1"/>
</dbReference>
<keyword evidence="4" id="KW-1185">Reference proteome</keyword>
<dbReference type="Gene3D" id="2.30.40.10">
    <property type="entry name" value="Urease, subunit C, domain 1"/>
    <property type="match status" value="1"/>
</dbReference>
<dbReference type="GO" id="GO:0016810">
    <property type="term" value="F:hydrolase activity, acting on carbon-nitrogen (but not peptide) bonds"/>
    <property type="evidence" value="ECO:0007669"/>
    <property type="project" value="InterPro"/>
</dbReference>